<comment type="caution">
    <text evidence="1">The sequence shown here is derived from an EMBL/GenBank/DDBJ whole genome shotgun (WGS) entry which is preliminary data.</text>
</comment>
<gene>
    <name evidence="1" type="ORF">PCIT_a2971</name>
</gene>
<sequence length="123" mass="14026">MKSVSELVSDKRWIPSGLGQGEFIRTERNMAAYETIFELDTPCIVYSLSFSLYQPFSGSQHLRVTIDGVVSEYQTKQKIISSQRHEGAIFEPQVCEKNFKVEAYASNDPLNISLSYFFAERAK</sequence>
<protein>
    <submittedName>
        <fullName evidence="1">Uncharacterized protein</fullName>
    </submittedName>
</protein>
<evidence type="ECO:0000313" key="2">
    <source>
        <dbReference type="Proteomes" id="UP000016487"/>
    </source>
</evidence>
<proteinExistence type="predicted"/>
<evidence type="ECO:0000313" key="1">
    <source>
        <dbReference type="EMBL" id="KAF7770027.1"/>
    </source>
</evidence>
<reference evidence="1" key="2">
    <citation type="submission" date="2015-03" db="EMBL/GenBank/DDBJ databases">
        <title>Genome sequence of Pseudoalteromonas citrea.</title>
        <authorList>
            <person name="Xie B.-B."/>
            <person name="Rong J.-C."/>
            <person name="Qin Q.-L."/>
            <person name="Zhang Y.-Z."/>
        </authorList>
    </citation>
    <scope>NUCLEOTIDE SEQUENCE</scope>
    <source>
        <strain evidence="1">DSM 8771</strain>
    </source>
</reference>
<dbReference type="AlphaFoldDB" id="A0AAD4AHW8"/>
<name>A0AAD4AHW8_9GAMM</name>
<dbReference type="EMBL" id="AHBZ03000021">
    <property type="protein sequence ID" value="KAF7770027.1"/>
    <property type="molecule type" value="Genomic_DNA"/>
</dbReference>
<dbReference type="Proteomes" id="UP000016487">
    <property type="component" value="Unassembled WGS sequence"/>
</dbReference>
<accession>A0AAD4AHW8</accession>
<organism evidence="1 2">
    <name type="scientific">Pseudoalteromonas citrea</name>
    <dbReference type="NCBI Taxonomy" id="43655"/>
    <lineage>
        <taxon>Bacteria</taxon>
        <taxon>Pseudomonadati</taxon>
        <taxon>Pseudomonadota</taxon>
        <taxon>Gammaproteobacteria</taxon>
        <taxon>Alteromonadales</taxon>
        <taxon>Pseudoalteromonadaceae</taxon>
        <taxon>Pseudoalteromonas</taxon>
    </lineage>
</organism>
<reference evidence="1" key="1">
    <citation type="journal article" date="2012" name="J. Bacteriol.">
        <title>Genome sequences of type strains of seven species of the marine bacterium Pseudoalteromonas.</title>
        <authorList>
            <person name="Xie B.B."/>
            <person name="Shu Y.L."/>
            <person name="Qin Q.L."/>
            <person name="Rong J.C."/>
            <person name="Zhang X.Y."/>
            <person name="Chen X.L."/>
            <person name="Shi M."/>
            <person name="He H.L."/>
            <person name="Zhou B.C."/>
            <person name="Zhang Y.Z."/>
        </authorList>
    </citation>
    <scope>NUCLEOTIDE SEQUENCE</scope>
    <source>
        <strain evidence="1">DSM 8771</strain>
    </source>
</reference>
<dbReference type="RefSeq" id="WP_010367212.1">
    <property type="nucleotide sequence ID" value="NZ_AHBZ03000021.1"/>
</dbReference>